<protein>
    <submittedName>
        <fullName evidence="2">Uncharacterized protein</fullName>
    </submittedName>
</protein>
<keyword evidence="1" id="KW-0812">Transmembrane</keyword>
<reference evidence="2" key="2">
    <citation type="journal article" date="2015" name="Fish Shellfish Immunol.">
        <title>Early steps in the European eel (Anguilla anguilla)-Vibrio vulnificus interaction in the gills: Role of the RtxA13 toxin.</title>
        <authorList>
            <person name="Callol A."/>
            <person name="Pajuelo D."/>
            <person name="Ebbesson L."/>
            <person name="Teles M."/>
            <person name="MacKenzie S."/>
            <person name="Amaro C."/>
        </authorList>
    </citation>
    <scope>NUCLEOTIDE SEQUENCE</scope>
</reference>
<accession>A0A0E9XLS5</accession>
<proteinExistence type="predicted"/>
<dbReference type="EMBL" id="GBXM01005221">
    <property type="protein sequence ID" value="JAI03357.1"/>
    <property type="molecule type" value="Transcribed_RNA"/>
</dbReference>
<feature type="transmembrane region" description="Helical" evidence="1">
    <location>
        <begin position="46"/>
        <end position="68"/>
    </location>
</feature>
<dbReference type="AlphaFoldDB" id="A0A0E9XLS5"/>
<keyword evidence="1" id="KW-0472">Membrane</keyword>
<sequence>MFGEGPSPQFGLTEPGYFKEPIAWSHTNKLHSEGTLWGSHFWLKHFPWTVLKNVLLFLLLLVSVRPCLPLDRHVAFMAGDACRLQDSVVLHLVFAFYFVDLVVLH</sequence>
<name>A0A0E9XLS5_ANGAN</name>
<feature type="transmembrane region" description="Helical" evidence="1">
    <location>
        <begin position="88"/>
        <end position="104"/>
    </location>
</feature>
<evidence type="ECO:0000256" key="1">
    <source>
        <dbReference type="SAM" id="Phobius"/>
    </source>
</evidence>
<organism evidence="2">
    <name type="scientific">Anguilla anguilla</name>
    <name type="common">European freshwater eel</name>
    <name type="synonym">Muraena anguilla</name>
    <dbReference type="NCBI Taxonomy" id="7936"/>
    <lineage>
        <taxon>Eukaryota</taxon>
        <taxon>Metazoa</taxon>
        <taxon>Chordata</taxon>
        <taxon>Craniata</taxon>
        <taxon>Vertebrata</taxon>
        <taxon>Euteleostomi</taxon>
        <taxon>Actinopterygii</taxon>
        <taxon>Neopterygii</taxon>
        <taxon>Teleostei</taxon>
        <taxon>Anguilliformes</taxon>
        <taxon>Anguillidae</taxon>
        <taxon>Anguilla</taxon>
    </lineage>
</organism>
<keyword evidence="1" id="KW-1133">Transmembrane helix</keyword>
<evidence type="ECO:0000313" key="2">
    <source>
        <dbReference type="EMBL" id="JAI03357.1"/>
    </source>
</evidence>
<reference evidence="2" key="1">
    <citation type="submission" date="2014-11" db="EMBL/GenBank/DDBJ databases">
        <authorList>
            <person name="Amaro Gonzalez C."/>
        </authorList>
    </citation>
    <scope>NUCLEOTIDE SEQUENCE</scope>
</reference>